<organism evidence="3 4">
    <name type="scientific">Porphyromonas gingivalis (strain ATCC 33277 / DSM 20709 / CIP 103683 / JCM 12257 / NCTC 11834 / 2561)</name>
    <dbReference type="NCBI Taxonomy" id="431947"/>
    <lineage>
        <taxon>Bacteria</taxon>
        <taxon>Pseudomonadati</taxon>
        <taxon>Bacteroidota</taxon>
        <taxon>Bacteroidia</taxon>
        <taxon>Bacteroidales</taxon>
        <taxon>Porphyromonadaceae</taxon>
        <taxon>Porphyromonas</taxon>
    </lineage>
</organism>
<dbReference type="Proteomes" id="UP000008842">
    <property type="component" value="Chromosome"/>
</dbReference>
<dbReference type="InterPro" id="IPR036709">
    <property type="entry name" value="Autotransporte_beta_dom_sf"/>
</dbReference>
<dbReference type="KEGG" id="pgn:PGN_1744"/>
<dbReference type="SUPFAM" id="SSF103515">
    <property type="entry name" value="Autotransporter"/>
    <property type="match status" value="1"/>
</dbReference>
<proteinExistence type="predicted"/>
<gene>
    <name evidence="3" type="ordered locus">PGN_1744</name>
</gene>
<dbReference type="AlphaFoldDB" id="B2RLL8"/>
<dbReference type="InterPro" id="IPR025665">
    <property type="entry name" value="Beta-barrel_OMP_2"/>
</dbReference>
<dbReference type="EMBL" id="AP009380">
    <property type="protein sequence ID" value="BAG34263.1"/>
    <property type="molecule type" value="Genomic_DNA"/>
</dbReference>
<sequence>MYRHTFERESVLHCRTKLKKERKMKKMILAATMLFATIGFANAQSRPALRLDANFVGSNLMQKVANTSVNNKMIVGLRVGAAAEFALSNDGFYLAPGLAYTMRGAKMESLSETTTRLHYLQIPVNAGMRFSFADNMAISLEAGPYFAYGVAGTIKTKVAGVTASVDAFGDNGYNRFDLGLGLSAALSYDRYYVQIGYEHGLLNMLKDAPDKTSLRNHDFFVGLGVRF</sequence>
<evidence type="ECO:0000313" key="3">
    <source>
        <dbReference type="EMBL" id="BAG34263.1"/>
    </source>
</evidence>
<dbReference type="eggNOG" id="COG2885">
    <property type="taxonomic scope" value="Bacteria"/>
</dbReference>
<reference evidence="3 4" key="1">
    <citation type="journal article" date="2008" name="DNA Res.">
        <title>Determination of the genome sequence of Porphyromonas gingivalis strain ATCC 33277 and genomic comparison with strain W83 revealed extensive genome rearrangements in P. gingivalis.</title>
        <authorList>
            <person name="Naito M."/>
            <person name="Hirakawa H."/>
            <person name="Yamashita A."/>
            <person name="Ohara N."/>
            <person name="Shoji M."/>
            <person name="Yukitake H."/>
            <person name="Nakayama K."/>
            <person name="Toh H."/>
            <person name="Yoshimura F."/>
            <person name="Kuhara S."/>
            <person name="Hattori M."/>
            <person name="Hayashi T."/>
            <person name="Nakayama K."/>
        </authorList>
    </citation>
    <scope>NUCLEOTIDE SEQUENCE [LARGE SCALE GENOMIC DNA]</scope>
    <source>
        <strain evidence="4">ATCC 33277 / DSM 20709 / CIP 103683 / JCM 12257 / NCTC 11834 / 2561</strain>
    </source>
</reference>
<evidence type="ECO:0000313" key="4">
    <source>
        <dbReference type="Proteomes" id="UP000008842"/>
    </source>
</evidence>
<evidence type="ECO:0000256" key="1">
    <source>
        <dbReference type="SAM" id="SignalP"/>
    </source>
</evidence>
<keyword evidence="1" id="KW-0732">Signal</keyword>
<feature type="signal peptide" evidence="1">
    <location>
        <begin position="1"/>
        <end position="43"/>
    </location>
</feature>
<dbReference type="HOGENOM" id="CLU_082049_1_3_10"/>
<dbReference type="Pfam" id="PF13568">
    <property type="entry name" value="OMP_b-brl_2"/>
    <property type="match status" value="1"/>
</dbReference>
<feature type="domain" description="Outer membrane protein beta-barrel" evidence="2">
    <location>
        <begin position="43"/>
        <end position="205"/>
    </location>
</feature>
<feature type="chain" id="PRO_5002781737" description="Outer membrane protein beta-barrel domain-containing protein" evidence="1">
    <location>
        <begin position="44"/>
        <end position="227"/>
    </location>
</feature>
<evidence type="ECO:0000259" key="2">
    <source>
        <dbReference type="Pfam" id="PF13568"/>
    </source>
</evidence>
<accession>B2RLL8</accession>
<name>B2RLL8_PORG3</name>
<protein>
    <recommendedName>
        <fullName evidence="2">Outer membrane protein beta-barrel domain-containing protein</fullName>
    </recommendedName>
</protein>